<proteinExistence type="predicted"/>
<organism evidence="1 2">
    <name type="scientific">Methanothermobacter thermautotrophicus</name>
    <name type="common">Methanobacterium thermoformicicum</name>
    <dbReference type="NCBI Taxonomy" id="145262"/>
    <lineage>
        <taxon>Archaea</taxon>
        <taxon>Methanobacteriati</taxon>
        <taxon>Methanobacteriota</taxon>
        <taxon>Methanomada group</taxon>
        <taxon>Methanobacteria</taxon>
        <taxon>Methanobacteriales</taxon>
        <taxon>Methanobacteriaceae</taxon>
        <taxon>Methanothermobacter</taxon>
    </lineage>
</organism>
<reference evidence="2" key="1">
    <citation type="journal article" date="2020" name="bioRxiv">
        <title>A rank-normalized archaeal taxonomy based on genome phylogeny resolves widespread incomplete and uneven classifications.</title>
        <authorList>
            <person name="Rinke C."/>
            <person name="Chuvochina M."/>
            <person name="Mussig A.J."/>
            <person name="Chaumeil P.-A."/>
            <person name="Waite D.W."/>
            <person name="Whitman W.B."/>
            <person name="Parks D.H."/>
            <person name="Hugenholtz P."/>
        </authorList>
    </citation>
    <scope>NUCLEOTIDE SEQUENCE [LARGE SCALE GENOMIC DNA]</scope>
</reference>
<dbReference type="EMBL" id="DUHT01000045">
    <property type="protein sequence ID" value="HIH64767.1"/>
    <property type="molecule type" value="Genomic_DNA"/>
</dbReference>
<name>A0A7J4MVU2_METTF</name>
<dbReference type="AlphaFoldDB" id="A0A7J4MVU2"/>
<dbReference type="GeneID" id="82297098"/>
<protein>
    <submittedName>
        <fullName evidence="1">Uncharacterized protein</fullName>
    </submittedName>
</protein>
<gene>
    <name evidence="1" type="ORF">HA285_04110</name>
</gene>
<evidence type="ECO:0000313" key="1">
    <source>
        <dbReference type="EMBL" id="HIH64767.1"/>
    </source>
</evidence>
<dbReference type="RefSeq" id="WP_173402627.1">
    <property type="nucleotide sequence ID" value="NZ_CP194219.1"/>
</dbReference>
<evidence type="ECO:0000313" key="2">
    <source>
        <dbReference type="Proteomes" id="UP000538031"/>
    </source>
</evidence>
<accession>A0A7J4MVU2</accession>
<dbReference type="Proteomes" id="UP000538031">
    <property type="component" value="Unassembled WGS sequence"/>
</dbReference>
<sequence length="56" mass="6014">MAVAKWLLYIIGIILVLMGILGYLGIPFPALKDPAWHAALKIIIGLVALWGGTKAE</sequence>
<comment type="caution">
    <text evidence="1">The sequence shown here is derived from an EMBL/GenBank/DDBJ whole genome shotgun (WGS) entry which is preliminary data.</text>
</comment>